<name>A0A6J4M204_9ACTN</name>
<gene>
    <name evidence="2" type="ORF">AVDCRST_MAG29-1754</name>
</gene>
<feature type="non-terminal residue" evidence="2">
    <location>
        <position position="41"/>
    </location>
</feature>
<protein>
    <submittedName>
        <fullName evidence="2">Uncharacterized protein</fullName>
    </submittedName>
</protein>
<evidence type="ECO:0000256" key="1">
    <source>
        <dbReference type="SAM" id="MobiDB-lite"/>
    </source>
</evidence>
<feature type="compositionally biased region" description="Basic and acidic residues" evidence="1">
    <location>
        <begin position="18"/>
        <end position="41"/>
    </location>
</feature>
<dbReference type="EMBL" id="CADCUG010000110">
    <property type="protein sequence ID" value="CAA9344089.1"/>
    <property type="molecule type" value="Genomic_DNA"/>
</dbReference>
<reference evidence="2" key="1">
    <citation type="submission" date="2020-02" db="EMBL/GenBank/DDBJ databases">
        <authorList>
            <person name="Meier V. D."/>
        </authorList>
    </citation>
    <scope>NUCLEOTIDE SEQUENCE</scope>
    <source>
        <strain evidence="2">AVDCRST_MAG29</strain>
    </source>
</reference>
<proteinExistence type="predicted"/>
<accession>A0A6J4M204</accession>
<evidence type="ECO:0000313" key="2">
    <source>
        <dbReference type="EMBL" id="CAA9344089.1"/>
    </source>
</evidence>
<feature type="non-terminal residue" evidence="2">
    <location>
        <position position="1"/>
    </location>
</feature>
<organism evidence="2">
    <name type="scientific">uncultured Nocardioidaceae bacterium</name>
    <dbReference type="NCBI Taxonomy" id="253824"/>
    <lineage>
        <taxon>Bacteria</taxon>
        <taxon>Bacillati</taxon>
        <taxon>Actinomycetota</taxon>
        <taxon>Actinomycetes</taxon>
        <taxon>Propionibacteriales</taxon>
        <taxon>Nocardioidaceae</taxon>
        <taxon>environmental samples</taxon>
    </lineage>
</organism>
<feature type="region of interest" description="Disordered" evidence="1">
    <location>
        <begin position="1"/>
        <end position="41"/>
    </location>
</feature>
<sequence>ARPAPSRPRRAPGGALPDRGDGRGRRSDDTARADARRRPPL</sequence>
<dbReference type="AlphaFoldDB" id="A0A6J4M204"/>